<evidence type="ECO:0000313" key="3">
    <source>
        <dbReference type="Proteomes" id="UP000299102"/>
    </source>
</evidence>
<evidence type="ECO:0008006" key="4">
    <source>
        <dbReference type="Google" id="ProtNLM"/>
    </source>
</evidence>
<sequence>MRTHGICVLIATQNSGWILVVIIAYNFSILRLPTLSSVSTNPPANRNGLLELRARAATHNKTRRRPVVATRRKLKYYRSDRAAADTASDERPRPPTAILLGTALVDTIDNYGNIHTLRVLVDSASQKDLITAACWEAPTIVKPAISEIHTFCTYDYDSLSNCLNRFFELEDVPDASPLTFDESECETIYCETTRRDESGRYSVALPFKGDVSALGDSTRAAQRRYYSLERKLLVNPSIKGEYDNVFYEYLNKGYLVPVAKESKNDSNSQYVIPHHAVYRSDKSTKLRVVLDAIHENHRRFQRILYRFNINEPLQLYEMTRVPFGLRCSPYLAIRTVRQLAADEHARYPDAAAVAERDLYMDDLVSSCLTEQDAALLSDELIELFRTGGFDLIKFSSNSAQVMSSIPHTHRVSDNVEFDANDKLKYWGCIGCQQRCIYVLCRLANSRVH</sequence>
<comment type="caution">
    <text evidence="2">The sequence shown here is derived from an EMBL/GenBank/DDBJ whole genome shotgun (WGS) entry which is preliminary data.</text>
</comment>
<protein>
    <recommendedName>
        <fullName evidence="4">Reverse transcriptase domain-containing protein</fullName>
    </recommendedName>
</protein>
<dbReference type="InterPro" id="IPR043502">
    <property type="entry name" value="DNA/RNA_pol_sf"/>
</dbReference>
<dbReference type="SUPFAM" id="SSF56672">
    <property type="entry name" value="DNA/RNA polymerases"/>
    <property type="match status" value="1"/>
</dbReference>
<keyword evidence="3" id="KW-1185">Reference proteome</keyword>
<organism evidence="2 3">
    <name type="scientific">Eumeta variegata</name>
    <name type="common">Bagworm moth</name>
    <name type="synonym">Eumeta japonica</name>
    <dbReference type="NCBI Taxonomy" id="151549"/>
    <lineage>
        <taxon>Eukaryota</taxon>
        <taxon>Metazoa</taxon>
        <taxon>Ecdysozoa</taxon>
        <taxon>Arthropoda</taxon>
        <taxon>Hexapoda</taxon>
        <taxon>Insecta</taxon>
        <taxon>Pterygota</taxon>
        <taxon>Neoptera</taxon>
        <taxon>Endopterygota</taxon>
        <taxon>Lepidoptera</taxon>
        <taxon>Glossata</taxon>
        <taxon>Ditrysia</taxon>
        <taxon>Tineoidea</taxon>
        <taxon>Psychidae</taxon>
        <taxon>Oiketicinae</taxon>
        <taxon>Eumeta</taxon>
    </lineage>
</organism>
<accession>A0A4C1ZWE7</accession>
<keyword evidence="1" id="KW-0812">Transmembrane</keyword>
<feature type="transmembrane region" description="Helical" evidence="1">
    <location>
        <begin position="7"/>
        <end position="27"/>
    </location>
</feature>
<dbReference type="OrthoDB" id="8194935at2759"/>
<evidence type="ECO:0000313" key="2">
    <source>
        <dbReference type="EMBL" id="GBP91369.1"/>
    </source>
</evidence>
<dbReference type="Proteomes" id="UP000299102">
    <property type="component" value="Unassembled WGS sequence"/>
</dbReference>
<dbReference type="EMBL" id="BGZK01002164">
    <property type="protein sequence ID" value="GBP91369.1"/>
    <property type="molecule type" value="Genomic_DNA"/>
</dbReference>
<dbReference type="STRING" id="151549.A0A4C1ZWE7"/>
<reference evidence="2 3" key="1">
    <citation type="journal article" date="2019" name="Commun. Biol.">
        <title>The bagworm genome reveals a unique fibroin gene that provides high tensile strength.</title>
        <authorList>
            <person name="Kono N."/>
            <person name="Nakamura H."/>
            <person name="Ohtoshi R."/>
            <person name="Tomita M."/>
            <person name="Numata K."/>
            <person name="Arakawa K."/>
        </authorList>
    </citation>
    <scope>NUCLEOTIDE SEQUENCE [LARGE SCALE GENOMIC DNA]</scope>
</reference>
<dbReference type="PANTHER" id="PTHR47331">
    <property type="entry name" value="PHD-TYPE DOMAIN-CONTAINING PROTEIN"/>
    <property type="match status" value="1"/>
</dbReference>
<evidence type="ECO:0000256" key="1">
    <source>
        <dbReference type="SAM" id="Phobius"/>
    </source>
</evidence>
<dbReference type="AlphaFoldDB" id="A0A4C1ZWE7"/>
<dbReference type="GO" id="GO:0071897">
    <property type="term" value="P:DNA biosynthetic process"/>
    <property type="evidence" value="ECO:0007669"/>
    <property type="project" value="UniProtKB-ARBA"/>
</dbReference>
<keyword evidence="1" id="KW-0472">Membrane</keyword>
<keyword evidence="1" id="KW-1133">Transmembrane helix</keyword>
<gene>
    <name evidence="2" type="ORF">EVAR_66986_1</name>
</gene>
<proteinExistence type="predicted"/>
<name>A0A4C1ZWE7_EUMVA</name>